<keyword evidence="2" id="KW-1185">Reference proteome</keyword>
<name>A0A0C2WTJ0_AMAMK</name>
<sequence>MSPFDAQQVPRGPVPWSFNPDCYDASPPLYCKQEHAFPSAACNECTGAAAQGRRCYPLSLKGSM</sequence>
<dbReference type="AlphaFoldDB" id="A0A0C2WTJ0"/>
<reference evidence="1 2" key="1">
    <citation type="submission" date="2014-04" db="EMBL/GenBank/DDBJ databases">
        <title>Evolutionary Origins and Diversification of the Mycorrhizal Mutualists.</title>
        <authorList>
            <consortium name="DOE Joint Genome Institute"/>
            <consortium name="Mycorrhizal Genomics Consortium"/>
            <person name="Kohler A."/>
            <person name="Kuo A."/>
            <person name="Nagy L.G."/>
            <person name="Floudas D."/>
            <person name="Copeland A."/>
            <person name="Barry K.W."/>
            <person name="Cichocki N."/>
            <person name="Veneault-Fourrey C."/>
            <person name="LaButti K."/>
            <person name="Lindquist E.A."/>
            <person name="Lipzen A."/>
            <person name="Lundell T."/>
            <person name="Morin E."/>
            <person name="Murat C."/>
            <person name="Riley R."/>
            <person name="Ohm R."/>
            <person name="Sun H."/>
            <person name="Tunlid A."/>
            <person name="Henrissat B."/>
            <person name="Grigoriev I.V."/>
            <person name="Hibbett D.S."/>
            <person name="Martin F."/>
        </authorList>
    </citation>
    <scope>NUCLEOTIDE SEQUENCE [LARGE SCALE GENOMIC DNA]</scope>
    <source>
        <strain evidence="1 2">Koide BX008</strain>
    </source>
</reference>
<proteinExistence type="predicted"/>
<dbReference type="EMBL" id="KN818245">
    <property type="protein sequence ID" value="KIL65017.1"/>
    <property type="molecule type" value="Genomic_DNA"/>
</dbReference>
<evidence type="ECO:0000313" key="2">
    <source>
        <dbReference type="Proteomes" id="UP000054549"/>
    </source>
</evidence>
<dbReference type="HOGENOM" id="CLU_2867194_0_0_1"/>
<organism evidence="1 2">
    <name type="scientific">Amanita muscaria (strain Koide BX008)</name>
    <dbReference type="NCBI Taxonomy" id="946122"/>
    <lineage>
        <taxon>Eukaryota</taxon>
        <taxon>Fungi</taxon>
        <taxon>Dikarya</taxon>
        <taxon>Basidiomycota</taxon>
        <taxon>Agaricomycotina</taxon>
        <taxon>Agaricomycetes</taxon>
        <taxon>Agaricomycetidae</taxon>
        <taxon>Agaricales</taxon>
        <taxon>Pluteineae</taxon>
        <taxon>Amanitaceae</taxon>
        <taxon>Amanita</taxon>
    </lineage>
</organism>
<evidence type="ECO:0000313" key="1">
    <source>
        <dbReference type="EMBL" id="KIL65017.1"/>
    </source>
</evidence>
<dbReference type="Proteomes" id="UP000054549">
    <property type="component" value="Unassembled WGS sequence"/>
</dbReference>
<gene>
    <name evidence="1" type="ORF">M378DRAFT_162582</name>
</gene>
<dbReference type="InParanoid" id="A0A0C2WTJ0"/>
<protein>
    <submittedName>
        <fullName evidence="1">Uncharacterized protein</fullName>
    </submittedName>
</protein>
<accession>A0A0C2WTJ0</accession>